<evidence type="ECO:0000313" key="2">
    <source>
        <dbReference type="EMBL" id="HJB12249.1"/>
    </source>
</evidence>
<dbReference type="EMBL" id="DWZJ01000006">
    <property type="protein sequence ID" value="HJB12249.1"/>
    <property type="molecule type" value="Genomic_DNA"/>
</dbReference>
<evidence type="ECO:0000313" key="3">
    <source>
        <dbReference type="Proteomes" id="UP000823824"/>
    </source>
</evidence>
<accession>A0A9D2LGM5</accession>
<reference evidence="2" key="1">
    <citation type="journal article" date="2021" name="PeerJ">
        <title>Extensive microbial diversity within the chicken gut microbiome revealed by metagenomics and culture.</title>
        <authorList>
            <person name="Gilroy R."/>
            <person name="Ravi A."/>
            <person name="Getino M."/>
            <person name="Pursley I."/>
            <person name="Horton D.L."/>
            <person name="Alikhan N.F."/>
            <person name="Baker D."/>
            <person name="Gharbi K."/>
            <person name="Hall N."/>
            <person name="Watson M."/>
            <person name="Adriaenssens E.M."/>
            <person name="Foster-Nyarko E."/>
            <person name="Jarju S."/>
            <person name="Secka A."/>
            <person name="Antonio M."/>
            <person name="Oren A."/>
            <person name="Chaudhuri R.R."/>
            <person name="La Ragione R."/>
            <person name="Hildebrand F."/>
            <person name="Pallen M.J."/>
        </authorList>
    </citation>
    <scope>NUCLEOTIDE SEQUENCE</scope>
    <source>
        <strain evidence="2">ChiBcec18-1249</strain>
    </source>
</reference>
<evidence type="ECO:0000256" key="1">
    <source>
        <dbReference type="SAM" id="SignalP"/>
    </source>
</evidence>
<protein>
    <submittedName>
        <fullName evidence="2">Uncharacterized protein</fullName>
    </submittedName>
</protein>
<name>A0A9D2LGM5_9FIRM</name>
<dbReference type="PROSITE" id="PS51257">
    <property type="entry name" value="PROKAR_LIPOPROTEIN"/>
    <property type="match status" value="1"/>
</dbReference>
<dbReference type="AlphaFoldDB" id="A0A9D2LGM5"/>
<feature type="signal peptide" evidence="1">
    <location>
        <begin position="1"/>
        <end position="20"/>
    </location>
</feature>
<reference evidence="2" key="2">
    <citation type="submission" date="2021-04" db="EMBL/GenBank/DDBJ databases">
        <authorList>
            <person name="Gilroy R."/>
        </authorList>
    </citation>
    <scope>NUCLEOTIDE SEQUENCE</scope>
    <source>
        <strain evidence="2">ChiBcec18-1249</strain>
    </source>
</reference>
<proteinExistence type="predicted"/>
<feature type="chain" id="PRO_5038362073" evidence="1">
    <location>
        <begin position="21"/>
        <end position="403"/>
    </location>
</feature>
<dbReference type="Proteomes" id="UP000823824">
    <property type="component" value="Unassembled WGS sequence"/>
</dbReference>
<keyword evidence="1" id="KW-0732">Signal</keyword>
<comment type="caution">
    <text evidence="2">The sequence shown here is derived from an EMBL/GenBank/DDBJ whole genome shotgun (WGS) entry which is preliminary data.</text>
</comment>
<sequence>MKRILLCWMLLALLTGCGKAGEPVPEGVPEEVLEGETESLSGEALVSSAMEAYAAITKDLTFTLDILDAAAEDAEFLTFSITPESAWNVAGRENLFPDSYRWEPASASTFGVQWTDMENRGLCFTMTAPDGETALRCCTGRDAVMWNVDGEAHYALVTAVEDGGPGLDDLLRGIAEDALREAAFSAPTVDGAETDCEEIARQLNEAMAENVRSVPDWVTWKPLDFQASGASVFDAYYGQPENFCAGLGFRLLVDDPYGEMANSWQAGAGLGEPDADGYYGWGGAAAIRKNADGDWCCDGLATGGSSVELPLSAPGAEAPLSELVDAFFLTVGESHDWLVPYYILEHPAEDMAALPALLDQRTDGEARELCGVLGQCLRDSTWDNWTMETLAAALGRYGAYLDA</sequence>
<organism evidence="2 3">
    <name type="scientific">Candidatus Oscillibacter excrementigallinarum</name>
    <dbReference type="NCBI Taxonomy" id="2838716"/>
    <lineage>
        <taxon>Bacteria</taxon>
        <taxon>Bacillati</taxon>
        <taxon>Bacillota</taxon>
        <taxon>Clostridia</taxon>
        <taxon>Eubacteriales</taxon>
        <taxon>Oscillospiraceae</taxon>
        <taxon>Oscillibacter</taxon>
    </lineage>
</organism>
<gene>
    <name evidence="2" type="ORF">H9787_00895</name>
</gene>